<dbReference type="GO" id="GO:0030151">
    <property type="term" value="F:molybdenum ion binding"/>
    <property type="evidence" value="ECO:0007669"/>
    <property type="project" value="InterPro"/>
</dbReference>
<feature type="compositionally biased region" description="Gly residues" evidence="5">
    <location>
        <begin position="13"/>
        <end position="22"/>
    </location>
</feature>
<evidence type="ECO:0000313" key="8">
    <source>
        <dbReference type="EMBL" id="CAI4029606.1"/>
    </source>
</evidence>
<dbReference type="InterPro" id="IPR000572">
    <property type="entry name" value="OxRdtase_Mopterin-bd_dom"/>
</dbReference>
<sequence length="447" mass="49808">MKPRESGQSDGRSGTGGQGGDLPKGSAPERRELDRRSFLARGVSLATFGTTAFLYRTAGAADSEKTTDPMRVPGAPPRPYGERSPFEKQARKGRTEPSSSHGKDVTVADPFISLTPLQDLHGVVTPSSLHFERHHNGVPAIDPARHRLVIHGLVDRPLIFTVEELKRLPSVSRLTFIECSGNTWLGWQDAQDLTVQDTHGLTSTSEWTGVKLSTLLDAVGARRDATWMLAEGSDAAGLDRSVPLTDEVLNEALICYGQNGEALRPEQGYPLRLLVPGFEGNINVKWLRRLKLGTAPFMTRWETAKYTDLMPDGKAYQFSLVMEAKSVITAPSGRQQIHPGFREIRGLAWSGRGRVTKVEVSVDGGRTWQEARLQEPVLPKCHSRFRFPWRWQGQEAILQSRCHDETGYVQPSREDLIKVRGTHSIYHYNAVHSWKVERDGKVRNVHV</sequence>
<name>A0AA86MVA3_9BACT</name>
<dbReference type="PRINTS" id="PR00407">
    <property type="entry name" value="EUMOPTERIN"/>
</dbReference>
<dbReference type="GO" id="GO:0020037">
    <property type="term" value="F:heme binding"/>
    <property type="evidence" value="ECO:0007669"/>
    <property type="project" value="TreeGrafter"/>
</dbReference>
<evidence type="ECO:0000256" key="2">
    <source>
        <dbReference type="ARBA" id="ARBA00022505"/>
    </source>
</evidence>
<dbReference type="GO" id="GO:0008482">
    <property type="term" value="F:sulfite oxidase activity"/>
    <property type="evidence" value="ECO:0007669"/>
    <property type="project" value="TreeGrafter"/>
</dbReference>
<dbReference type="GO" id="GO:0043546">
    <property type="term" value="F:molybdopterin cofactor binding"/>
    <property type="evidence" value="ECO:0007669"/>
    <property type="project" value="TreeGrafter"/>
</dbReference>
<reference evidence="8" key="1">
    <citation type="submission" date="2022-10" db="EMBL/GenBank/DDBJ databases">
        <authorList>
            <person name="Koch H."/>
        </authorList>
    </citation>
    <scope>NUCLEOTIDE SEQUENCE</scope>
    <source>
        <strain evidence="8">DNF</strain>
    </source>
</reference>
<dbReference type="PANTHER" id="PTHR19372:SF7">
    <property type="entry name" value="SULFITE OXIDASE, MITOCHONDRIAL"/>
    <property type="match status" value="1"/>
</dbReference>
<keyword evidence="9" id="KW-1185">Reference proteome</keyword>
<dbReference type="GO" id="GO:0006790">
    <property type="term" value="P:sulfur compound metabolic process"/>
    <property type="evidence" value="ECO:0007669"/>
    <property type="project" value="TreeGrafter"/>
</dbReference>
<feature type="region of interest" description="Disordered" evidence="5">
    <location>
        <begin position="56"/>
        <end position="105"/>
    </location>
</feature>
<keyword evidence="3" id="KW-0479">Metal-binding</keyword>
<dbReference type="AlphaFoldDB" id="A0AA86MVA3"/>
<dbReference type="SUPFAM" id="SSF56524">
    <property type="entry name" value="Oxidoreductase molybdopterin-binding domain"/>
    <property type="match status" value="1"/>
</dbReference>
<dbReference type="Proteomes" id="UP001179121">
    <property type="component" value="Chromosome"/>
</dbReference>
<proteinExistence type="predicted"/>
<comment type="cofactor">
    <cofactor evidence="1">
        <name>Mo-molybdopterin</name>
        <dbReference type="ChEBI" id="CHEBI:71302"/>
    </cofactor>
</comment>
<evidence type="ECO:0000259" key="6">
    <source>
        <dbReference type="Pfam" id="PF00174"/>
    </source>
</evidence>
<dbReference type="EMBL" id="OX365700">
    <property type="protein sequence ID" value="CAI4029606.1"/>
    <property type="molecule type" value="Genomic_DNA"/>
</dbReference>
<feature type="domain" description="Moybdenum cofactor oxidoreductase dimerisation" evidence="7">
    <location>
        <begin position="321"/>
        <end position="432"/>
    </location>
</feature>
<dbReference type="KEGG" id="nti:DNFV4_00024"/>
<evidence type="ECO:0000313" key="9">
    <source>
        <dbReference type="Proteomes" id="UP001179121"/>
    </source>
</evidence>
<dbReference type="InterPro" id="IPR008335">
    <property type="entry name" value="Mopterin_OxRdtase_euk"/>
</dbReference>
<dbReference type="RefSeq" id="WP_289266646.1">
    <property type="nucleotide sequence ID" value="NZ_OX365700.1"/>
</dbReference>
<organism evidence="8 9">
    <name type="scientific">Nitrospira tepida</name>
    <dbReference type="NCBI Taxonomy" id="2973512"/>
    <lineage>
        <taxon>Bacteria</taxon>
        <taxon>Pseudomonadati</taxon>
        <taxon>Nitrospirota</taxon>
        <taxon>Nitrospiria</taxon>
        <taxon>Nitrospirales</taxon>
        <taxon>Nitrospiraceae</taxon>
        <taxon>Nitrospira</taxon>
    </lineage>
</organism>
<feature type="domain" description="Oxidoreductase molybdopterin-binding" evidence="6">
    <location>
        <begin position="135"/>
        <end position="301"/>
    </location>
</feature>
<feature type="compositionally biased region" description="Basic and acidic residues" evidence="5">
    <location>
        <begin position="80"/>
        <end position="105"/>
    </location>
</feature>
<dbReference type="InterPro" id="IPR036374">
    <property type="entry name" value="OxRdtase_Mopterin-bd_sf"/>
</dbReference>
<dbReference type="Gene3D" id="2.60.40.650">
    <property type="match status" value="1"/>
</dbReference>
<evidence type="ECO:0000259" key="7">
    <source>
        <dbReference type="Pfam" id="PF03404"/>
    </source>
</evidence>
<dbReference type="Pfam" id="PF03404">
    <property type="entry name" value="Mo-co_dimer"/>
    <property type="match status" value="1"/>
</dbReference>
<dbReference type="InterPro" id="IPR030835">
    <property type="entry name" value="Sulfite_DH_SoxC"/>
</dbReference>
<dbReference type="FunFam" id="2.60.40.650:FF:000004">
    <property type="entry name" value="Sulfite oxidase, putative"/>
    <property type="match status" value="1"/>
</dbReference>
<dbReference type="SUPFAM" id="SSF81296">
    <property type="entry name" value="E set domains"/>
    <property type="match status" value="1"/>
</dbReference>
<dbReference type="Gene3D" id="3.90.420.10">
    <property type="entry name" value="Oxidoreductase, molybdopterin-binding domain"/>
    <property type="match status" value="1"/>
</dbReference>
<dbReference type="InterPro" id="IPR005066">
    <property type="entry name" value="MoCF_OxRdtse_dimer"/>
</dbReference>
<evidence type="ECO:0000256" key="1">
    <source>
        <dbReference type="ARBA" id="ARBA00001924"/>
    </source>
</evidence>
<accession>A0AA86MVA3</accession>
<dbReference type="InterPro" id="IPR014756">
    <property type="entry name" value="Ig_E-set"/>
</dbReference>
<evidence type="ECO:0000256" key="5">
    <source>
        <dbReference type="SAM" id="MobiDB-lite"/>
    </source>
</evidence>
<dbReference type="Pfam" id="PF00174">
    <property type="entry name" value="Oxidored_molyb"/>
    <property type="match status" value="1"/>
</dbReference>
<evidence type="ECO:0000256" key="3">
    <source>
        <dbReference type="ARBA" id="ARBA00022723"/>
    </source>
</evidence>
<evidence type="ECO:0000256" key="4">
    <source>
        <dbReference type="ARBA" id="ARBA00023002"/>
    </source>
</evidence>
<protein>
    <submittedName>
        <fullName evidence="8">Sulfite dehydrogenase</fullName>
    </submittedName>
</protein>
<keyword evidence="4" id="KW-0560">Oxidoreductase</keyword>
<dbReference type="PANTHER" id="PTHR19372">
    <property type="entry name" value="SULFITE REDUCTASE"/>
    <property type="match status" value="1"/>
</dbReference>
<dbReference type="NCBIfam" id="TIGR04555">
    <property type="entry name" value="sulfite_DH_soxC"/>
    <property type="match status" value="1"/>
</dbReference>
<keyword evidence="2" id="KW-0500">Molybdenum</keyword>
<feature type="region of interest" description="Disordered" evidence="5">
    <location>
        <begin position="1"/>
        <end position="35"/>
    </location>
</feature>
<gene>
    <name evidence="8" type="ORF">DNFV4_00024</name>
</gene>